<dbReference type="GO" id="GO:0043177">
    <property type="term" value="F:organic acid binding"/>
    <property type="evidence" value="ECO:0007669"/>
    <property type="project" value="TreeGrafter"/>
</dbReference>
<evidence type="ECO:0000256" key="1">
    <source>
        <dbReference type="ARBA" id="ARBA00002650"/>
    </source>
</evidence>
<dbReference type="GO" id="GO:0031838">
    <property type="term" value="C:haptoglobin-hemoglobin complex"/>
    <property type="evidence" value="ECO:0007669"/>
    <property type="project" value="TreeGrafter"/>
</dbReference>
<evidence type="ECO:0000256" key="6">
    <source>
        <dbReference type="ARBA" id="ARBA00022621"/>
    </source>
</evidence>
<dbReference type="InterPro" id="IPR009050">
    <property type="entry name" value="Globin-like_sf"/>
</dbReference>
<evidence type="ECO:0000256" key="4">
    <source>
        <dbReference type="ARBA" id="ARBA00022448"/>
    </source>
</evidence>
<feature type="domain" description="Globin" evidence="10">
    <location>
        <begin position="2"/>
        <end position="143"/>
    </location>
</feature>
<dbReference type="InterPro" id="IPR050056">
    <property type="entry name" value="Hemoglobin_oxygen_transport"/>
</dbReference>
<dbReference type="InterPro" id="IPR002339">
    <property type="entry name" value="Hemoglobin_pi"/>
</dbReference>
<dbReference type="PRINTS" id="PR00612">
    <property type="entry name" value="ALPHAHAEM"/>
</dbReference>
<keyword evidence="11" id="KW-1185">Reference proteome</keyword>
<sequence length="143" mass="15403">MSLSAKDKAAVKAIWGKISGKADEIGAEALGRMLVVYPQTKTYFSHWADVSPGSAPVKKHGKTIMGAVGNAVGMMDDLIGGLGPLSELHAFKLRVDPSNFKIFAHCLIVTIGMLFPADFTPDVQVSVDKFLQNLILALAEKYR</sequence>
<keyword evidence="5 9" id="KW-0349">Heme</keyword>
<keyword evidence="7" id="KW-0479">Metal-binding</keyword>
<keyword evidence="4 9" id="KW-0813">Transport</keyword>
<protein>
    <submittedName>
        <fullName evidence="12">Hemoglobin subunit alpha-like</fullName>
    </submittedName>
</protein>
<evidence type="ECO:0000259" key="10">
    <source>
        <dbReference type="PROSITE" id="PS01033"/>
    </source>
</evidence>
<dbReference type="GO" id="GO:0031720">
    <property type="term" value="F:haptoglobin binding"/>
    <property type="evidence" value="ECO:0007669"/>
    <property type="project" value="TreeGrafter"/>
</dbReference>
<keyword evidence="6 9" id="KW-0561">Oxygen transport</keyword>
<dbReference type="GO" id="GO:0005506">
    <property type="term" value="F:iron ion binding"/>
    <property type="evidence" value="ECO:0007669"/>
    <property type="project" value="InterPro"/>
</dbReference>
<dbReference type="GO" id="GO:0005833">
    <property type="term" value="C:hemoglobin complex"/>
    <property type="evidence" value="ECO:0007669"/>
    <property type="project" value="InterPro"/>
</dbReference>
<dbReference type="FunFam" id="1.10.490.10:FF:000002">
    <property type="entry name" value="Hemoglobin subunit alpha"/>
    <property type="match status" value="1"/>
</dbReference>
<comment type="function">
    <text evidence="1">Involved in oxygen transport from gills to the various peripheral tissues.</text>
</comment>
<comment type="subunit">
    <text evidence="3">Heterotetramer of two alpha chains and two beta chains.</text>
</comment>
<evidence type="ECO:0000256" key="2">
    <source>
        <dbReference type="ARBA" id="ARBA00008705"/>
    </source>
</evidence>
<dbReference type="Pfam" id="PF00042">
    <property type="entry name" value="Globin"/>
    <property type="match status" value="1"/>
</dbReference>
<dbReference type="GO" id="GO:0042744">
    <property type="term" value="P:hydrogen peroxide catabolic process"/>
    <property type="evidence" value="ECO:0007669"/>
    <property type="project" value="TreeGrafter"/>
</dbReference>
<dbReference type="GO" id="GO:0004601">
    <property type="term" value="F:peroxidase activity"/>
    <property type="evidence" value="ECO:0007669"/>
    <property type="project" value="TreeGrafter"/>
</dbReference>
<dbReference type="KEGG" id="char:105905746"/>
<dbReference type="PANTHER" id="PTHR11442:SF93">
    <property type="entry name" value="ALPHA GLOBIN-LIKE-RELATED"/>
    <property type="match status" value="1"/>
</dbReference>
<proteinExistence type="inferred from homology"/>
<evidence type="ECO:0000256" key="5">
    <source>
        <dbReference type="ARBA" id="ARBA00022617"/>
    </source>
</evidence>
<dbReference type="GO" id="GO:0072562">
    <property type="term" value="C:blood microparticle"/>
    <property type="evidence" value="ECO:0007669"/>
    <property type="project" value="TreeGrafter"/>
</dbReference>
<evidence type="ECO:0000256" key="3">
    <source>
        <dbReference type="ARBA" id="ARBA00011125"/>
    </source>
</evidence>
<evidence type="ECO:0000313" key="12">
    <source>
        <dbReference type="RefSeq" id="XP_012689241.2"/>
    </source>
</evidence>
<evidence type="ECO:0000256" key="8">
    <source>
        <dbReference type="ARBA" id="ARBA00023004"/>
    </source>
</evidence>
<dbReference type="GO" id="GO:0019825">
    <property type="term" value="F:oxygen binding"/>
    <property type="evidence" value="ECO:0007669"/>
    <property type="project" value="InterPro"/>
</dbReference>
<reference evidence="12" key="1">
    <citation type="submission" date="2025-08" db="UniProtKB">
        <authorList>
            <consortium name="RefSeq"/>
        </authorList>
    </citation>
    <scope>IDENTIFICATION</scope>
</reference>
<evidence type="ECO:0000256" key="9">
    <source>
        <dbReference type="RuleBase" id="RU000356"/>
    </source>
</evidence>
<dbReference type="AlphaFoldDB" id="A0A6P3W3V3"/>
<dbReference type="OrthoDB" id="8751793at2759"/>
<gene>
    <name evidence="12" type="primary">LOC105905746</name>
</gene>
<dbReference type="GeneID" id="105905746"/>
<dbReference type="CDD" id="cd08927">
    <property type="entry name" value="Hb-alpha-like"/>
    <property type="match status" value="1"/>
</dbReference>
<evidence type="ECO:0000256" key="7">
    <source>
        <dbReference type="ARBA" id="ARBA00022723"/>
    </source>
</evidence>
<dbReference type="SUPFAM" id="SSF46458">
    <property type="entry name" value="Globin-like"/>
    <property type="match status" value="1"/>
</dbReference>
<dbReference type="GO" id="GO:0005344">
    <property type="term" value="F:oxygen carrier activity"/>
    <property type="evidence" value="ECO:0007669"/>
    <property type="project" value="UniProtKB-KW"/>
</dbReference>
<name>A0A6P3W3V3_CLUHA</name>
<dbReference type="InterPro" id="IPR000971">
    <property type="entry name" value="Globin"/>
</dbReference>
<comment type="similarity">
    <text evidence="2 9">Belongs to the globin family.</text>
</comment>
<dbReference type="Proteomes" id="UP000515152">
    <property type="component" value="Chromosome 1"/>
</dbReference>
<dbReference type="PANTHER" id="PTHR11442">
    <property type="entry name" value="HEMOGLOBIN FAMILY MEMBER"/>
    <property type="match status" value="1"/>
</dbReference>
<dbReference type="RefSeq" id="XP_012689241.2">
    <property type="nucleotide sequence ID" value="XM_012833787.3"/>
</dbReference>
<evidence type="ECO:0000313" key="11">
    <source>
        <dbReference type="Proteomes" id="UP000515152"/>
    </source>
</evidence>
<accession>A0A6P3W3V3</accession>
<dbReference type="PROSITE" id="PS01033">
    <property type="entry name" value="GLOBIN"/>
    <property type="match status" value="1"/>
</dbReference>
<organism evidence="11 12">
    <name type="scientific">Clupea harengus</name>
    <name type="common">Atlantic herring</name>
    <dbReference type="NCBI Taxonomy" id="7950"/>
    <lineage>
        <taxon>Eukaryota</taxon>
        <taxon>Metazoa</taxon>
        <taxon>Chordata</taxon>
        <taxon>Craniata</taxon>
        <taxon>Vertebrata</taxon>
        <taxon>Euteleostomi</taxon>
        <taxon>Actinopterygii</taxon>
        <taxon>Neopterygii</taxon>
        <taxon>Teleostei</taxon>
        <taxon>Clupei</taxon>
        <taxon>Clupeiformes</taxon>
        <taxon>Clupeoidei</taxon>
        <taxon>Clupeidae</taxon>
        <taxon>Clupea</taxon>
    </lineage>
</organism>
<dbReference type="GO" id="GO:0020037">
    <property type="term" value="F:heme binding"/>
    <property type="evidence" value="ECO:0007669"/>
    <property type="project" value="InterPro"/>
</dbReference>
<dbReference type="InterPro" id="IPR012292">
    <property type="entry name" value="Globin/Proto"/>
</dbReference>
<keyword evidence="8" id="KW-0408">Iron</keyword>
<dbReference type="PRINTS" id="PR00815">
    <property type="entry name" value="PIHAEM"/>
</dbReference>
<dbReference type="InterPro" id="IPR002338">
    <property type="entry name" value="Hemoglobin_a-typ"/>
</dbReference>
<dbReference type="Gene3D" id="1.10.490.10">
    <property type="entry name" value="Globins"/>
    <property type="match status" value="1"/>
</dbReference>